<feature type="domain" description="Core-binding (CB)" evidence="7">
    <location>
        <begin position="63"/>
        <end position="150"/>
    </location>
</feature>
<dbReference type="RefSeq" id="WP_222226093.1">
    <property type="nucleotide sequence ID" value="NZ_CP081846.1"/>
</dbReference>
<name>A0AAW8T8R5_9ENTE</name>
<organism evidence="8 9">
    <name type="scientific">Enterococcus raffinosus</name>
    <dbReference type="NCBI Taxonomy" id="71452"/>
    <lineage>
        <taxon>Bacteria</taxon>
        <taxon>Bacillati</taxon>
        <taxon>Bacillota</taxon>
        <taxon>Bacilli</taxon>
        <taxon>Lactobacillales</taxon>
        <taxon>Enterococcaceae</taxon>
        <taxon>Enterococcus</taxon>
    </lineage>
</organism>
<dbReference type="Pfam" id="PF14659">
    <property type="entry name" value="Phage_int_SAM_3"/>
    <property type="match status" value="1"/>
</dbReference>
<evidence type="ECO:0000313" key="9">
    <source>
        <dbReference type="Proteomes" id="UP001254770"/>
    </source>
</evidence>
<dbReference type="InterPro" id="IPR002104">
    <property type="entry name" value="Integrase_catalytic"/>
</dbReference>
<dbReference type="InterPro" id="IPR004107">
    <property type="entry name" value="Integrase_SAM-like_N"/>
</dbReference>
<evidence type="ECO:0000256" key="4">
    <source>
        <dbReference type="ARBA" id="ARBA00023172"/>
    </source>
</evidence>
<dbReference type="PROSITE" id="PS51900">
    <property type="entry name" value="CB"/>
    <property type="match status" value="1"/>
</dbReference>
<dbReference type="InterPro" id="IPR050090">
    <property type="entry name" value="Tyrosine_recombinase_XerCD"/>
</dbReference>
<comment type="caution">
    <text evidence="8">The sequence shown here is derived from an EMBL/GenBank/DDBJ whole genome shotgun (WGS) entry which is preliminary data.</text>
</comment>
<sequence>MPRKGENIYKRKDGRWEGRFIKNRDANNKISYGYLYGKTYKDVKERLLVVKAKHLEKTLIKSEKSYERLDSWIRECMTTKIKKEVKPSTYYNYSRLLKNHVFPAIGSIKMKDLTQKNVQSVIEMLREKQLAVGTVHLIYTILNSLLKIAVQEGCLSENPCHYVLLPKKPNKRVHALTIAEQKKMERLFFADPEGVSVILALYTGMRIGEICGLKWSDVDFETRLIHVQRTVMRVTDENALEKRTVVVEDHPKTAESNRFIPMTNHLCTYLLQLKESNRSNYIVNNQGKRVEPRTVNYRFKKVLAGTDLEKFHFHTLRHTFATRCVENGVDIASVSRLMGHSSIKLTLDTYTDSMMEKRREAVGTLDLLFEESYASVS</sequence>
<keyword evidence="3 5" id="KW-0238">DNA-binding</keyword>
<dbReference type="Gene3D" id="1.10.443.10">
    <property type="entry name" value="Intergrase catalytic core"/>
    <property type="match status" value="1"/>
</dbReference>
<keyword evidence="2" id="KW-0229">DNA integration</keyword>
<dbReference type="Pfam" id="PF00589">
    <property type="entry name" value="Phage_integrase"/>
    <property type="match status" value="1"/>
</dbReference>
<evidence type="ECO:0000259" key="7">
    <source>
        <dbReference type="PROSITE" id="PS51900"/>
    </source>
</evidence>
<dbReference type="EMBL" id="JARPXL010000010">
    <property type="protein sequence ID" value="MDT2544924.1"/>
    <property type="molecule type" value="Genomic_DNA"/>
</dbReference>
<evidence type="ECO:0000259" key="6">
    <source>
        <dbReference type="PROSITE" id="PS51898"/>
    </source>
</evidence>
<protein>
    <submittedName>
        <fullName evidence="8">Site-specific integrase</fullName>
    </submittedName>
</protein>
<evidence type="ECO:0000256" key="5">
    <source>
        <dbReference type="PROSITE-ProRule" id="PRU01248"/>
    </source>
</evidence>
<dbReference type="InterPro" id="IPR010998">
    <property type="entry name" value="Integrase_recombinase_N"/>
</dbReference>
<dbReference type="CDD" id="cd01189">
    <property type="entry name" value="INT_ICEBs1_C_like"/>
    <property type="match status" value="1"/>
</dbReference>
<dbReference type="InterPro" id="IPR013762">
    <property type="entry name" value="Integrase-like_cat_sf"/>
</dbReference>
<dbReference type="AlphaFoldDB" id="A0AAW8T8R5"/>
<dbReference type="PANTHER" id="PTHR30349">
    <property type="entry name" value="PHAGE INTEGRASE-RELATED"/>
    <property type="match status" value="1"/>
</dbReference>
<feature type="domain" description="Tyr recombinase" evidence="6">
    <location>
        <begin position="171"/>
        <end position="363"/>
    </location>
</feature>
<dbReference type="InterPro" id="IPR044068">
    <property type="entry name" value="CB"/>
</dbReference>
<dbReference type="PROSITE" id="PS51898">
    <property type="entry name" value="TYR_RECOMBINASE"/>
    <property type="match status" value="1"/>
</dbReference>
<evidence type="ECO:0000313" key="8">
    <source>
        <dbReference type="EMBL" id="MDT2544924.1"/>
    </source>
</evidence>
<evidence type="ECO:0000256" key="3">
    <source>
        <dbReference type="ARBA" id="ARBA00023125"/>
    </source>
</evidence>
<dbReference type="Gene3D" id="1.10.150.130">
    <property type="match status" value="1"/>
</dbReference>
<dbReference type="Proteomes" id="UP001254770">
    <property type="component" value="Unassembled WGS sequence"/>
</dbReference>
<dbReference type="GO" id="GO:0003677">
    <property type="term" value="F:DNA binding"/>
    <property type="evidence" value="ECO:0007669"/>
    <property type="project" value="UniProtKB-UniRule"/>
</dbReference>
<dbReference type="PANTHER" id="PTHR30349:SF64">
    <property type="entry name" value="PROPHAGE INTEGRASE INTD-RELATED"/>
    <property type="match status" value="1"/>
</dbReference>
<proteinExistence type="inferred from homology"/>
<evidence type="ECO:0000256" key="1">
    <source>
        <dbReference type="ARBA" id="ARBA00008857"/>
    </source>
</evidence>
<dbReference type="GO" id="GO:0006310">
    <property type="term" value="P:DNA recombination"/>
    <property type="evidence" value="ECO:0007669"/>
    <property type="project" value="UniProtKB-KW"/>
</dbReference>
<keyword evidence="4" id="KW-0233">DNA recombination</keyword>
<gene>
    <name evidence="8" type="ORF">P7D69_11285</name>
</gene>
<reference evidence="8" key="1">
    <citation type="submission" date="2023-03" db="EMBL/GenBank/DDBJ databases">
        <authorList>
            <person name="Shen W."/>
            <person name="Cai J."/>
        </authorList>
    </citation>
    <scope>NUCLEOTIDE SEQUENCE</scope>
    <source>
        <strain evidence="8">Y15</strain>
    </source>
</reference>
<evidence type="ECO:0000256" key="2">
    <source>
        <dbReference type="ARBA" id="ARBA00022908"/>
    </source>
</evidence>
<comment type="similarity">
    <text evidence="1">Belongs to the 'phage' integrase family.</text>
</comment>
<dbReference type="GO" id="GO:0015074">
    <property type="term" value="P:DNA integration"/>
    <property type="evidence" value="ECO:0007669"/>
    <property type="project" value="UniProtKB-KW"/>
</dbReference>
<accession>A0AAW8T8R5</accession>
<dbReference type="InterPro" id="IPR011010">
    <property type="entry name" value="DNA_brk_join_enz"/>
</dbReference>
<dbReference type="SUPFAM" id="SSF56349">
    <property type="entry name" value="DNA breaking-rejoining enzymes"/>
    <property type="match status" value="1"/>
</dbReference>